<dbReference type="EMBL" id="KQ435921">
    <property type="protein sequence ID" value="KOX68695.1"/>
    <property type="molecule type" value="Genomic_DNA"/>
</dbReference>
<keyword evidence="2" id="KW-1185">Reference proteome</keyword>
<evidence type="ECO:0000313" key="2">
    <source>
        <dbReference type="Proteomes" id="UP000053105"/>
    </source>
</evidence>
<sequence>MFWSRTTHVETDTQARFLEYAILSRSSRCHGILLSKGPLSYPEKRSPHLERFFKDFSFQNVSFKASYAQTAQQSQFHIKEQAIILNSIKGINSRIHCLQEDLQPEFFKAKFAYTGYFSEFNIAFGSKNIKSTSIWIVFWRRTTHLETDTQARFLEYATLQRSSRCYGPLPSMGPLSCPERQS</sequence>
<gene>
    <name evidence="1" type="ORF">WN51_07407</name>
</gene>
<accession>A0A0M8ZPY1</accession>
<protein>
    <submittedName>
        <fullName evidence="1">Uncharacterized protein</fullName>
    </submittedName>
</protein>
<name>A0A0M8ZPY1_9HYME</name>
<evidence type="ECO:0000313" key="1">
    <source>
        <dbReference type="EMBL" id="KOX68695.1"/>
    </source>
</evidence>
<organism evidence="1 2">
    <name type="scientific">Melipona quadrifasciata</name>
    <dbReference type="NCBI Taxonomy" id="166423"/>
    <lineage>
        <taxon>Eukaryota</taxon>
        <taxon>Metazoa</taxon>
        <taxon>Ecdysozoa</taxon>
        <taxon>Arthropoda</taxon>
        <taxon>Hexapoda</taxon>
        <taxon>Insecta</taxon>
        <taxon>Pterygota</taxon>
        <taxon>Neoptera</taxon>
        <taxon>Endopterygota</taxon>
        <taxon>Hymenoptera</taxon>
        <taxon>Apocrita</taxon>
        <taxon>Aculeata</taxon>
        <taxon>Apoidea</taxon>
        <taxon>Anthophila</taxon>
        <taxon>Apidae</taxon>
        <taxon>Melipona</taxon>
    </lineage>
</organism>
<proteinExistence type="predicted"/>
<dbReference type="Proteomes" id="UP000053105">
    <property type="component" value="Unassembled WGS sequence"/>
</dbReference>
<dbReference type="AlphaFoldDB" id="A0A0M8ZPY1"/>
<reference evidence="1 2" key="1">
    <citation type="submission" date="2015-07" db="EMBL/GenBank/DDBJ databases">
        <title>The genome of Melipona quadrifasciata.</title>
        <authorList>
            <person name="Pan H."/>
            <person name="Kapheim K."/>
        </authorList>
    </citation>
    <scope>NUCLEOTIDE SEQUENCE [LARGE SCALE GENOMIC DNA]</scope>
    <source>
        <strain evidence="1">0111107301</strain>
        <tissue evidence="1">Whole body</tissue>
    </source>
</reference>